<dbReference type="Proteomes" id="UP000310017">
    <property type="component" value="Chromosome"/>
</dbReference>
<dbReference type="PANTHER" id="PTHR34406">
    <property type="entry name" value="PROTEIN YCEI"/>
    <property type="match status" value="1"/>
</dbReference>
<dbReference type="InterPro" id="IPR007372">
    <property type="entry name" value="Lipid/polyisoprenoid-bd_YceI"/>
</dbReference>
<accession>A0A5B7SP45</accession>
<evidence type="ECO:0000259" key="2">
    <source>
        <dbReference type="SMART" id="SM00867"/>
    </source>
</evidence>
<dbReference type="AlphaFoldDB" id="A0A5B7SP45"/>
<gene>
    <name evidence="3" type="ORF">FGM00_01050</name>
</gene>
<keyword evidence="1" id="KW-0732">Signal</keyword>
<dbReference type="InterPro" id="IPR036761">
    <property type="entry name" value="TTHA0802/YceI-like_sf"/>
</dbReference>
<proteinExistence type="predicted"/>
<keyword evidence="4" id="KW-1185">Reference proteome</keyword>
<sequence>MRNTVKNFLLALFLCCSWMVTAQESYTLSAESVLTISGTSTVHDWEVAANSFMGSLTADGDQVNDLKIEVPVVGIKSERGPTMDNKMYAALKAEAHPSVYFSMKGVTDPNAMHGMLTIAGVEKEVEIVVNMLQEEGKMSVSGAQDLRLQDFGMEPPTAMFGQIVVGASVTVSFDLAFVRN</sequence>
<protein>
    <submittedName>
        <fullName evidence="3">YceI family protein</fullName>
    </submittedName>
</protein>
<name>A0A5B7SP45_9FLAO</name>
<feature type="signal peptide" evidence="1">
    <location>
        <begin position="1"/>
        <end position="22"/>
    </location>
</feature>
<reference evidence="3 4" key="1">
    <citation type="submission" date="2019-05" db="EMBL/GenBank/DDBJ databases">
        <title>Genome sequencing of F202Z8.</title>
        <authorList>
            <person name="Kwon Y.M."/>
        </authorList>
    </citation>
    <scope>NUCLEOTIDE SEQUENCE [LARGE SCALE GENOMIC DNA]</scope>
    <source>
        <strain evidence="3 4">F202Z8</strain>
    </source>
</reference>
<feature type="chain" id="PRO_5023075175" evidence="1">
    <location>
        <begin position="23"/>
        <end position="180"/>
    </location>
</feature>
<dbReference type="SMART" id="SM00867">
    <property type="entry name" value="YceI"/>
    <property type="match status" value="1"/>
</dbReference>
<evidence type="ECO:0000256" key="1">
    <source>
        <dbReference type="SAM" id="SignalP"/>
    </source>
</evidence>
<evidence type="ECO:0000313" key="3">
    <source>
        <dbReference type="EMBL" id="QCW98772.1"/>
    </source>
</evidence>
<dbReference type="Pfam" id="PF04264">
    <property type="entry name" value="YceI"/>
    <property type="match status" value="1"/>
</dbReference>
<dbReference type="RefSeq" id="WP_138851127.1">
    <property type="nucleotide sequence ID" value="NZ_CP040710.1"/>
</dbReference>
<dbReference type="PANTHER" id="PTHR34406:SF1">
    <property type="entry name" value="PROTEIN YCEI"/>
    <property type="match status" value="1"/>
</dbReference>
<dbReference type="SUPFAM" id="SSF101874">
    <property type="entry name" value="YceI-like"/>
    <property type="match status" value="1"/>
</dbReference>
<dbReference type="Gene3D" id="2.40.128.110">
    <property type="entry name" value="Lipid/polyisoprenoid-binding, YceI-like"/>
    <property type="match status" value="1"/>
</dbReference>
<evidence type="ECO:0000313" key="4">
    <source>
        <dbReference type="Proteomes" id="UP000310017"/>
    </source>
</evidence>
<dbReference type="EMBL" id="CP040710">
    <property type="protein sequence ID" value="QCW98772.1"/>
    <property type="molecule type" value="Genomic_DNA"/>
</dbReference>
<organism evidence="3 4">
    <name type="scientific">Aggregatimonas sangjinii</name>
    <dbReference type="NCBI Taxonomy" id="2583587"/>
    <lineage>
        <taxon>Bacteria</taxon>
        <taxon>Pseudomonadati</taxon>
        <taxon>Bacteroidota</taxon>
        <taxon>Flavobacteriia</taxon>
        <taxon>Flavobacteriales</taxon>
        <taxon>Flavobacteriaceae</taxon>
        <taxon>Aggregatimonas</taxon>
    </lineage>
</organism>
<dbReference type="KEGG" id="asag:FGM00_01050"/>
<feature type="domain" description="Lipid/polyisoprenoid-binding YceI-like" evidence="2">
    <location>
        <begin position="25"/>
        <end position="178"/>
    </location>
</feature>
<dbReference type="OrthoDB" id="9794147at2"/>